<dbReference type="PANTHER" id="PTHR37461:SF1">
    <property type="entry name" value="ANTI-SIGMA-K FACTOR RSKA"/>
    <property type="match status" value="1"/>
</dbReference>
<accession>A0ABW5TWX3</accession>
<keyword evidence="1" id="KW-0812">Transmembrane</keyword>
<evidence type="ECO:0000256" key="1">
    <source>
        <dbReference type="SAM" id="Phobius"/>
    </source>
</evidence>
<keyword evidence="1" id="KW-0472">Membrane</keyword>
<dbReference type="InterPro" id="IPR018764">
    <property type="entry name" value="RskA_C"/>
</dbReference>
<feature type="transmembrane region" description="Helical" evidence="1">
    <location>
        <begin position="89"/>
        <end position="110"/>
    </location>
</feature>
<comment type="caution">
    <text evidence="3">The sequence shown here is derived from an EMBL/GenBank/DDBJ whole genome shotgun (WGS) entry which is preliminary data.</text>
</comment>
<evidence type="ECO:0000313" key="4">
    <source>
        <dbReference type="Proteomes" id="UP001597474"/>
    </source>
</evidence>
<organism evidence="3 4">
    <name type="scientific">Sulfitobacter aestuarii</name>
    <dbReference type="NCBI Taxonomy" id="2161676"/>
    <lineage>
        <taxon>Bacteria</taxon>
        <taxon>Pseudomonadati</taxon>
        <taxon>Pseudomonadota</taxon>
        <taxon>Alphaproteobacteria</taxon>
        <taxon>Rhodobacterales</taxon>
        <taxon>Roseobacteraceae</taxon>
        <taxon>Sulfitobacter</taxon>
    </lineage>
</organism>
<dbReference type="Pfam" id="PF10099">
    <property type="entry name" value="RskA_C"/>
    <property type="match status" value="1"/>
</dbReference>
<keyword evidence="4" id="KW-1185">Reference proteome</keyword>
<sequence length="229" mass="24377">MSMQEGPERDDDMLAAELALGLLEGEALAEAESRLRADRGFAAEVAGWQERLASLAEEIDEVNPDAAQKRALLARLFPERKVSLLQRLWFWKGLSLAALVLAGLLGLALLQRPAPQEAAPLYAAQMRGEGETLELLAVLDDRAGDIALRRLAGAAPEGRVLELWAILPEQAPISLGVLPEDESMRVVLPQELRSRVGALTLAVTDEPPGGAPAGVPSGRIMAAGSVAEL</sequence>
<keyword evidence="1" id="KW-1133">Transmembrane helix</keyword>
<dbReference type="RefSeq" id="WP_386370175.1">
    <property type="nucleotide sequence ID" value="NZ_JBHUMP010000001.1"/>
</dbReference>
<evidence type="ECO:0000313" key="3">
    <source>
        <dbReference type="EMBL" id="MFD2737980.1"/>
    </source>
</evidence>
<dbReference type="EMBL" id="JBHUMP010000001">
    <property type="protein sequence ID" value="MFD2737980.1"/>
    <property type="molecule type" value="Genomic_DNA"/>
</dbReference>
<gene>
    <name evidence="3" type="ORF">ACFSUD_00200</name>
</gene>
<evidence type="ECO:0000259" key="2">
    <source>
        <dbReference type="Pfam" id="PF10099"/>
    </source>
</evidence>
<feature type="domain" description="Anti-sigma K factor RskA C-terminal" evidence="2">
    <location>
        <begin position="94"/>
        <end position="220"/>
    </location>
</feature>
<dbReference type="InterPro" id="IPR051474">
    <property type="entry name" value="Anti-sigma-K/W_factor"/>
</dbReference>
<name>A0ABW5TWX3_9RHOB</name>
<reference evidence="4" key="1">
    <citation type="journal article" date="2019" name="Int. J. Syst. Evol. Microbiol.">
        <title>The Global Catalogue of Microorganisms (GCM) 10K type strain sequencing project: providing services to taxonomists for standard genome sequencing and annotation.</title>
        <authorList>
            <consortium name="The Broad Institute Genomics Platform"/>
            <consortium name="The Broad Institute Genome Sequencing Center for Infectious Disease"/>
            <person name="Wu L."/>
            <person name="Ma J."/>
        </authorList>
    </citation>
    <scope>NUCLEOTIDE SEQUENCE [LARGE SCALE GENOMIC DNA]</scope>
    <source>
        <strain evidence="4">TISTR 2562</strain>
    </source>
</reference>
<protein>
    <submittedName>
        <fullName evidence="3">Anti-sigma factor domain-containing protein</fullName>
    </submittedName>
</protein>
<dbReference type="PANTHER" id="PTHR37461">
    <property type="entry name" value="ANTI-SIGMA-K FACTOR RSKA"/>
    <property type="match status" value="1"/>
</dbReference>
<proteinExistence type="predicted"/>
<dbReference type="Proteomes" id="UP001597474">
    <property type="component" value="Unassembled WGS sequence"/>
</dbReference>